<dbReference type="PANTHER" id="PTHR42743">
    <property type="entry name" value="AMINO-ACID AMINOTRANSFERASE"/>
    <property type="match status" value="1"/>
</dbReference>
<dbReference type="GO" id="GO:0008153">
    <property type="term" value="P:4-aminobenzoate biosynthetic process"/>
    <property type="evidence" value="ECO:0007669"/>
    <property type="project" value="UniProtKB-UniRule"/>
</dbReference>
<dbReference type="Gene3D" id="3.20.10.10">
    <property type="entry name" value="D-amino Acid Aminotransferase, subunit A, domain 2"/>
    <property type="match status" value="1"/>
</dbReference>
<evidence type="ECO:0000256" key="1">
    <source>
        <dbReference type="ARBA" id="ARBA00001933"/>
    </source>
</evidence>
<dbReference type="Gene3D" id="3.30.470.10">
    <property type="match status" value="1"/>
</dbReference>
<dbReference type="OrthoDB" id="9805628at2"/>
<keyword evidence="12" id="KW-1185">Reference proteome</keyword>
<dbReference type="InterPro" id="IPR050571">
    <property type="entry name" value="Class-IV_PLP-Dep_Aminotrnsfr"/>
</dbReference>
<sequence length="268" mass="29677">MLMPQVPFDDRGLAYGDGVFETVLLRAGAPVLWDYHHARLVKGCQRLNIPLPSMEQLIASWQSPPTAELEILKLVLTRGSGGRGYATPDNSHPRLMSRRTPFVVNADRWHEGVNVRLCQLRLGHQPLLAGIKHLNRLENVLARQEWNDPSIAEGLLGDTDGWLVEATSMNVFWQQAGTLFTPPLSQCGVAGTLRAALLDRGVVQEATIALNAIHEVDRLWVANSVQGVWPVSKLLSETGATLQTWPLLGQDRLQEISHHLLGYSPTSR</sequence>
<evidence type="ECO:0000256" key="5">
    <source>
        <dbReference type="ARBA" id="ARBA00022909"/>
    </source>
</evidence>
<dbReference type="GO" id="GO:0005829">
    <property type="term" value="C:cytosol"/>
    <property type="evidence" value="ECO:0007669"/>
    <property type="project" value="TreeGrafter"/>
</dbReference>
<evidence type="ECO:0000256" key="8">
    <source>
        <dbReference type="ARBA" id="ARBA00035676"/>
    </source>
</evidence>
<reference evidence="11 12" key="1">
    <citation type="submission" date="2018-12" db="EMBL/GenBank/DDBJ databases">
        <title>three novel Halomonas strain isolated from plants.</title>
        <authorList>
            <person name="Sun C."/>
        </authorList>
    </citation>
    <scope>NUCLEOTIDE SEQUENCE [LARGE SCALE GENOMIC DNA]</scope>
    <source>
        <strain evidence="11 12">DSM 19434</strain>
    </source>
</reference>
<dbReference type="InterPro" id="IPR001544">
    <property type="entry name" value="Aminotrans_IV"/>
</dbReference>
<evidence type="ECO:0000256" key="4">
    <source>
        <dbReference type="ARBA" id="ARBA00022898"/>
    </source>
</evidence>
<evidence type="ECO:0000313" key="11">
    <source>
        <dbReference type="EMBL" id="RUR32431.1"/>
    </source>
</evidence>
<keyword evidence="5" id="KW-0289">Folate biosynthesis</keyword>
<comment type="caution">
    <text evidence="11">The sequence shown here is derived from an EMBL/GenBank/DDBJ whole genome shotgun (WGS) entry which is preliminary data.</text>
</comment>
<dbReference type="Proteomes" id="UP000287336">
    <property type="component" value="Unassembled WGS sequence"/>
</dbReference>
<comment type="subunit">
    <text evidence="3">Homodimer.</text>
</comment>
<dbReference type="GO" id="GO:0008696">
    <property type="term" value="F:4-amino-4-deoxychorismate lyase activity"/>
    <property type="evidence" value="ECO:0007669"/>
    <property type="project" value="UniProtKB-UniRule"/>
</dbReference>
<evidence type="ECO:0000313" key="12">
    <source>
        <dbReference type="Proteomes" id="UP000287336"/>
    </source>
</evidence>
<dbReference type="InterPro" id="IPR036038">
    <property type="entry name" value="Aminotransferase-like"/>
</dbReference>
<comment type="similarity">
    <text evidence="2">Belongs to the class-IV pyridoxal-phosphate-dependent aminotransferase family.</text>
</comment>
<dbReference type="NCBIfam" id="TIGR03461">
    <property type="entry name" value="pabC_Proteo"/>
    <property type="match status" value="1"/>
</dbReference>
<comment type="cofactor">
    <cofactor evidence="1">
        <name>pyridoxal 5'-phosphate</name>
        <dbReference type="ChEBI" id="CHEBI:597326"/>
    </cofactor>
</comment>
<dbReference type="AlphaFoldDB" id="A0A3S0YKG5"/>
<name>A0A3S0YKG5_9GAMM</name>
<evidence type="ECO:0000256" key="9">
    <source>
        <dbReference type="ARBA" id="ARBA00049529"/>
    </source>
</evidence>
<accession>A0A3S0YKG5</accession>
<proteinExistence type="inferred from homology"/>
<dbReference type="InterPro" id="IPR043132">
    <property type="entry name" value="BCAT-like_C"/>
</dbReference>
<protein>
    <recommendedName>
        <fullName evidence="8 10">Aminodeoxychorismate lyase</fullName>
        <ecNumber evidence="8 10">4.1.3.38</ecNumber>
    </recommendedName>
</protein>
<dbReference type="EC" id="4.1.3.38" evidence="8 10"/>
<dbReference type="InterPro" id="IPR017824">
    <property type="entry name" value="Aminodeoxychorismate_lyase_IV"/>
</dbReference>
<evidence type="ECO:0000256" key="10">
    <source>
        <dbReference type="NCBIfam" id="TIGR03461"/>
    </source>
</evidence>
<dbReference type="Pfam" id="PF01063">
    <property type="entry name" value="Aminotran_4"/>
    <property type="match status" value="1"/>
</dbReference>
<dbReference type="GO" id="GO:0046656">
    <property type="term" value="P:folic acid biosynthetic process"/>
    <property type="evidence" value="ECO:0007669"/>
    <property type="project" value="UniProtKB-KW"/>
</dbReference>
<dbReference type="RefSeq" id="WP_126945245.1">
    <property type="nucleotide sequence ID" value="NZ_RZHG01000010.1"/>
</dbReference>
<comment type="pathway">
    <text evidence="7">Cofactor biosynthesis; tetrahydrofolate biosynthesis; 4-aminobenzoate from chorismate: step 2/2.</text>
</comment>
<dbReference type="EMBL" id="RZHG01000010">
    <property type="protein sequence ID" value="RUR32431.1"/>
    <property type="molecule type" value="Genomic_DNA"/>
</dbReference>
<evidence type="ECO:0000256" key="2">
    <source>
        <dbReference type="ARBA" id="ARBA00009320"/>
    </source>
</evidence>
<dbReference type="InterPro" id="IPR043131">
    <property type="entry name" value="BCAT-like_N"/>
</dbReference>
<dbReference type="SUPFAM" id="SSF56752">
    <property type="entry name" value="D-aminoacid aminotransferase-like PLP-dependent enzymes"/>
    <property type="match status" value="1"/>
</dbReference>
<evidence type="ECO:0000256" key="7">
    <source>
        <dbReference type="ARBA" id="ARBA00035633"/>
    </source>
</evidence>
<dbReference type="PANTHER" id="PTHR42743:SF2">
    <property type="entry name" value="AMINODEOXYCHORISMATE LYASE"/>
    <property type="match status" value="1"/>
</dbReference>
<keyword evidence="6 11" id="KW-0456">Lyase</keyword>
<evidence type="ECO:0000256" key="3">
    <source>
        <dbReference type="ARBA" id="ARBA00011738"/>
    </source>
</evidence>
<organism evidence="11 12">
    <name type="scientific">Vreelandella andesensis</name>
    <dbReference type="NCBI Taxonomy" id="447567"/>
    <lineage>
        <taxon>Bacteria</taxon>
        <taxon>Pseudomonadati</taxon>
        <taxon>Pseudomonadota</taxon>
        <taxon>Gammaproteobacteria</taxon>
        <taxon>Oceanospirillales</taxon>
        <taxon>Halomonadaceae</taxon>
        <taxon>Vreelandella</taxon>
    </lineage>
</organism>
<dbReference type="GO" id="GO:0030170">
    <property type="term" value="F:pyridoxal phosphate binding"/>
    <property type="evidence" value="ECO:0007669"/>
    <property type="project" value="InterPro"/>
</dbReference>
<keyword evidence="4" id="KW-0663">Pyridoxal phosphate</keyword>
<gene>
    <name evidence="11" type="primary">pabC</name>
    <name evidence="11" type="ORF">ELY33_05720</name>
</gene>
<evidence type="ECO:0000256" key="6">
    <source>
        <dbReference type="ARBA" id="ARBA00023239"/>
    </source>
</evidence>
<comment type="catalytic activity">
    <reaction evidence="9">
        <text>4-amino-4-deoxychorismate = 4-aminobenzoate + pyruvate + H(+)</text>
        <dbReference type="Rhea" id="RHEA:16201"/>
        <dbReference type="ChEBI" id="CHEBI:15361"/>
        <dbReference type="ChEBI" id="CHEBI:15378"/>
        <dbReference type="ChEBI" id="CHEBI:17836"/>
        <dbReference type="ChEBI" id="CHEBI:58406"/>
        <dbReference type="EC" id="4.1.3.38"/>
    </reaction>
</comment>